<protein>
    <submittedName>
        <fullName evidence="6">LysR family transcriptional regulator</fullName>
    </submittedName>
</protein>
<evidence type="ECO:0000256" key="3">
    <source>
        <dbReference type="ARBA" id="ARBA00023125"/>
    </source>
</evidence>
<dbReference type="EMBL" id="REFR01000011">
    <property type="protein sequence ID" value="RMB08078.1"/>
    <property type="molecule type" value="Genomic_DNA"/>
</dbReference>
<keyword evidence="7" id="KW-1185">Reference proteome</keyword>
<keyword evidence="2" id="KW-0805">Transcription regulation</keyword>
<evidence type="ECO:0000313" key="6">
    <source>
        <dbReference type="EMBL" id="RMB08078.1"/>
    </source>
</evidence>
<dbReference type="InterPro" id="IPR058163">
    <property type="entry name" value="LysR-type_TF_proteobact-type"/>
</dbReference>
<dbReference type="GO" id="GO:0006351">
    <property type="term" value="P:DNA-templated transcription"/>
    <property type="evidence" value="ECO:0007669"/>
    <property type="project" value="TreeGrafter"/>
</dbReference>
<evidence type="ECO:0000256" key="1">
    <source>
        <dbReference type="ARBA" id="ARBA00009437"/>
    </source>
</evidence>
<dbReference type="Gene3D" id="3.40.190.10">
    <property type="entry name" value="Periplasmic binding protein-like II"/>
    <property type="match status" value="1"/>
</dbReference>
<dbReference type="InParanoid" id="A0A3M0CEB2"/>
<evidence type="ECO:0000256" key="4">
    <source>
        <dbReference type="ARBA" id="ARBA00023163"/>
    </source>
</evidence>
<organism evidence="6 7">
    <name type="scientific">Eilatimonas milleporae</name>
    <dbReference type="NCBI Taxonomy" id="911205"/>
    <lineage>
        <taxon>Bacteria</taxon>
        <taxon>Pseudomonadati</taxon>
        <taxon>Pseudomonadota</taxon>
        <taxon>Alphaproteobacteria</taxon>
        <taxon>Kordiimonadales</taxon>
        <taxon>Kordiimonadaceae</taxon>
        <taxon>Eilatimonas</taxon>
    </lineage>
</organism>
<dbReference type="Pfam" id="PF03466">
    <property type="entry name" value="LysR_substrate"/>
    <property type="match status" value="1"/>
</dbReference>
<proteinExistence type="inferred from homology"/>
<keyword evidence="4" id="KW-0804">Transcription</keyword>
<dbReference type="Pfam" id="PF00126">
    <property type="entry name" value="HTH_1"/>
    <property type="match status" value="1"/>
</dbReference>
<dbReference type="AlphaFoldDB" id="A0A3M0CEB2"/>
<comment type="caution">
    <text evidence="6">The sequence shown here is derived from an EMBL/GenBank/DDBJ whole genome shotgun (WGS) entry which is preliminary data.</text>
</comment>
<evidence type="ECO:0000313" key="7">
    <source>
        <dbReference type="Proteomes" id="UP000271227"/>
    </source>
</evidence>
<dbReference type="InterPro" id="IPR005119">
    <property type="entry name" value="LysR_subst-bd"/>
</dbReference>
<dbReference type="PANTHER" id="PTHR30537:SF3">
    <property type="entry name" value="TRANSCRIPTIONAL REGULATORY PROTEIN"/>
    <property type="match status" value="1"/>
</dbReference>
<dbReference type="Gene3D" id="1.10.10.10">
    <property type="entry name" value="Winged helix-like DNA-binding domain superfamily/Winged helix DNA-binding domain"/>
    <property type="match status" value="1"/>
</dbReference>
<keyword evidence="3" id="KW-0238">DNA-binding</keyword>
<dbReference type="PROSITE" id="PS50931">
    <property type="entry name" value="HTH_LYSR"/>
    <property type="match status" value="1"/>
</dbReference>
<dbReference type="OrthoDB" id="9796526at2"/>
<dbReference type="GO" id="GO:0003700">
    <property type="term" value="F:DNA-binding transcription factor activity"/>
    <property type="evidence" value="ECO:0007669"/>
    <property type="project" value="InterPro"/>
</dbReference>
<comment type="similarity">
    <text evidence="1">Belongs to the LysR transcriptional regulatory family.</text>
</comment>
<dbReference type="InterPro" id="IPR036388">
    <property type="entry name" value="WH-like_DNA-bd_sf"/>
</dbReference>
<dbReference type="InterPro" id="IPR036390">
    <property type="entry name" value="WH_DNA-bd_sf"/>
</dbReference>
<evidence type="ECO:0000259" key="5">
    <source>
        <dbReference type="PROSITE" id="PS50931"/>
    </source>
</evidence>
<dbReference type="Proteomes" id="UP000271227">
    <property type="component" value="Unassembled WGS sequence"/>
</dbReference>
<name>A0A3M0CEB2_9PROT</name>
<evidence type="ECO:0000256" key="2">
    <source>
        <dbReference type="ARBA" id="ARBA00023015"/>
    </source>
</evidence>
<dbReference type="SUPFAM" id="SSF46785">
    <property type="entry name" value="Winged helix' DNA-binding domain"/>
    <property type="match status" value="1"/>
</dbReference>
<accession>A0A3M0CEB2</accession>
<dbReference type="SUPFAM" id="SSF53850">
    <property type="entry name" value="Periplasmic binding protein-like II"/>
    <property type="match status" value="1"/>
</dbReference>
<gene>
    <name evidence="6" type="ORF">BXY39_2174</name>
</gene>
<reference evidence="6 7" key="1">
    <citation type="submission" date="2018-10" db="EMBL/GenBank/DDBJ databases">
        <title>Genomic Encyclopedia of Archaeal and Bacterial Type Strains, Phase II (KMG-II): from individual species to whole genera.</title>
        <authorList>
            <person name="Goeker M."/>
        </authorList>
    </citation>
    <scope>NUCLEOTIDE SEQUENCE [LARGE SCALE GENOMIC DNA]</scope>
    <source>
        <strain evidence="6 7">DSM 25217</strain>
    </source>
</reference>
<dbReference type="InterPro" id="IPR000847">
    <property type="entry name" value="LysR_HTH_N"/>
</dbReference>
<dbReference type="PANTHER" id="PTHR30537">
    <property type="entry name" value="HTH-TYPE TRANSCRIPTIONAL REGULATOR"/>
    <property type="match status" value="1"/>
</dbReference>
<sequence length="273" mass="29079">MQNWDEIRTAAFVARLGTISAAADALGVHRATVTRHIDALEGALGAKLFQRHARGFSPTELGGALLRIADATDAQFGELVRLARGGMADMTGVLTVTSVDVLVPLILPVVAAFQARHPRVKVHLVSSDRVLKLEYGEADVAFRIGPKPRHPDNVVLPAGRIPVGLYGPGPDADRFAGPGAHTPPTPYFAWAAENIPADRVCLTSDSIAALWQAVRSGTVAGFMPAAMAAGTGLVELAPPRDDWDEPVWAVTHVDLHRSARVQAFIRAVKDHPV</sequence>
<dbReference type="GO" id="GO:0043565">
    <property type="term" value="F:sequence-specific DNA binding"/>
    <property type="evidence" value="ECO:0007669"/>
    <property type="project" value="TreeGrafter"/>
</dbReference>
<dbReference type="CDD" id="cd05466">
    <property type="entry name" value="PBP2_LTTR_substrate"/>
    <property type="match status" value="1"/>
</dbReference>
<feature type="domain" description="HTH lysR-type" evidence="5">
    <location>
        <begin position="1"/>
        <end position="59"/>
    </location>
</feature>